<evidence type="ECO:0000313" key="4">
    <source>
        <dbReference type="EMBL" id="VYS79458.1"/>
    </source>
</evidence>
<proteinExistence type="predicted"/>
<dbReference type="Gene3D" id="3.90.550.10">
    <property type="entry name" value="Spore Coat Polysaccharide Biosynthesis Protein SpsA, Chain A"/>
    <property type="match status" value="1"/>
</dbReference>
<evidence type="ECO:0000256" key="2">
    <source>
        <dbReference type="ARBA" id="ARBA00022679"/>
    </source>
</evidence>
<dbReference type="GO" id="GO:0016757">
    <property type="term" value="F:glycosyltransferase activity"/>
    <property type="evidence" value="ECO:0007669"/>
    <property type="project" value="UniProtKB-KW"/>
</dbReference>
<dbReference type="AlphaFoldDB" id="A0A6N2RG32"/>
<keyword evidence="2 4" id="KW-0808">Transferase</keyword>
<organism evidence="4">
    <name type="scientific">Blautia hansenii</name>
    <name type="common">Ruminococcus hansenii</name>
    <dbReference type="NCBI Taxonomy" id="1322"/>
    <lineage>
        <taxon>Bacteria</taxon>
        <taxon>Bacillati</taxon>
        <taxon>Bacillota</taxon>
        <taxon>Clostridia</taxon>
        <taxon>Lachnospirales</taxon>
        <taxon>Lachnospiraceae</taxon>
        <taxon>Blautia</taxon>
    </lineage>
</organism>
<protein>
    <submittedName>
        <fullName evidence="4">Putative glycosyltransferase EpsJ</fullName>
        <ecNumber evidence="4">2.4.-.-</ecNumber>
    </submittedName>
</protein>
<dbReference type="InterPro" id="IPR001173">
    <property type="entry name" value="Glyco_trans_2-like"/>
</dbReference>
<dbReference type="PANTHER" id="PTHR22916:SF51">
    <property type="entry name" value="GLYCOSYLTRANSFERASE EPSH-RELATED"/>
    <property type="match status" value="1"/>
</dbReference>
<feature type="domain" description="Glycosyltransferase 2-like" evidence="3">
    <location>
        <begin position="8"/>
        <end position="68"/>
    </location>
</feature>
<gene>
    <name evidence="4" type="primary">epsJ_4</name>
    <name evidence="4" type="ORF">BHLFYP23_01594</name>
</gene>
<dbReference type="EC" id="2.4.-.-" evidence="4"/>
<dbReference type="CDD" id="cd00761">
    <property type="entry name" value="Glyco_tranf_GTA_type"/>
    <property type="match status" value="1"/>
</dbReference>
<dbReference type="Pfam" id="PF00535">
    <property type="entry name" value="Glycos_transf_2"/>
    <property type="match status" value="1"/>
</dbReference>
<accession>A0A6N2RG32</accession>
<name>A0A6N2RG32_BLAHA</name>
<evidence type="ECO:0000256" key="1">
    <source>
        <dbReference type="ARBA" id="ARBA00022676"/>
    </source>
</evidence>
<sequence length="71" mass="8186">MGNKPLLSVIVPVYNTRVYLERCIESLVKQTYLRLEIILVDDGSKDGSEKYCDQLVGQYPNIKVVHKKMQD</sequence>
<keyword evidence="1 4" id="KW-0328">Glycosyltransferase</keyword>
<dbReference type="EMBL" id="CACRSY010000005">
    <property type="protein sequence ID" value="VYS79458.1"/>
    <property type="molecule type" value="Genomic_DNA"/>
</dbReference>
<dbReference type="PANTHER" id="PTHR22916">
    <property type="entry name" value="GLYCOSYLTRANSFERASE"/>
    <property type="match status" value="1"/>
</dbReference>
<evidence type="ECO:0000259" key="3">
    <source>
        <dbReference type="Pfam" id="PF00535"/>
    </source>
</evidence>
<dbReference type="InterPro" id="IPR029044">
    <property type="entry name" value="Nucleotide-diphossugar_trans"/>
</dbReference>
<reference evidence="4" key="1">
    <citation type="submission" date="2019-11" db="EMBL/GenBank/DDBJ databases">
        <authorList>
            <person name="Feng L."/>
        </authorList>
    </citation>
    <scope>NUCLEOTIDE SEQUENCE</scope>
    <source>
        <strain evidence="4">BhanseniiLFYP23</strain>
    </source>
</reference>
<dbReference type="SUPFAM" id="SSF53448">
    <property type="entry name" value="Nucleotide-diphospho-sugar transferases"/>
    <property type="match status" value="1"/>
</dbReference>